<dbReference type="PROSITE" id="PS51257">
    <property type="entry name" value="PROKAR_LIPOPROTEIN"/>
    <property type="match status" value="1"/>
</dbReference>
<keyword evidence="1" id="KW-0732">Signal</keyword>
<feature type="chain" id="PRO_5046991482" evidence="1">
    <location>
        <begin position="24"/>
        <end position="261"/>
    </location>
</feature>
<keyword evidence="4" id="KW-1185">Reference proteome</keyword>
<dbReference type="Pfam" id="PF04170">
    <property type="entry name" value="NlpE"/>
    <property type="match status" value="1"/>
</dbReference>
<dbReference type="InterPro" id="IPR005184">
    <property type="entry name" value="DUF306_Meta_HslJ"/>
</dbReference>
<reference evidence="4" key="1">
    <citation type="journal article" date="2019" name="Int. J. Syst. Evol. Microbiol.">
        <title>The Global Catalogue of Microorganisms (GCM) 10K type strain sequencing project: providing services to taxonomists for standard genome sequencing and annotation.</title>
        <authorList>
            <consortium name="The Broad Institute Genomics Platform"/>
            <consortium name="The Broad Institute Genome Sequencing Center for Infectious Disease"/>
            <person name="Wu L."/>
            <person name="Ma J."/>
        </authorList>
    </citation>
    <scope>NUCLEOTIDE SEQUENCE [LARGE SCALE GENOMIC DNA]</scope>
    <source>
        <strain evidence="4">KCTC 42808</strain>
    </source>
</reference>
<dbReference type="Gene3D" id="2.40.128.640">
    <property type="match status" value="1"/>
</dbReference>
<dbReference type="Pfam" id="PF03724">
    <property type="entry name" value="META"/>
    <property type="match status" value="1"/>
</dbReference>
<evidence type="ECO:0000256" key="1">
    <source>
        <dbReference type="SAM" id="SignalP"/>
    </source>
</evidence>
<protein>
    <submittedName>
        <fullName evidence="3">Copper resistance protein NlpE N-terminal domain-containing protein</fullName>
    </submittedName>
</protein>
<feature type="domain" description="DUF306" evidence="2">
    <location>
        <begin position="153"/>
        <end position="258"/>
    </location>
</feature>
<feature type="signal peptide" evidence="1">
    <location>
        <begin position="1"/>
        <end position="23"/>
    </location>
</feature>
<evidence type="ECO:0000259" key="2">
    <source>
        <dbReference type="Pfam" id="PF03724"/>
    </source>
</evidence>
<organism evidence="3 4">
    <name type="scientific">Lacinutrix gracilariae</name>
    <dbReference type="NCBI Taxonomy" id="1747198"/>
    <lineage>
        <taxon>Bacteria</taxon>
        <taxon>Pseudomonadati</taxon>
        <taxon>Bacteroidota</taxon>
        <taxon>Flavobacteriia</taxon>
        <taxon>Flavobacteriales</taxon>
        <taxon>Flavobacteriaceae</taxon>
        <taxon>Lacinutrix</taxon>
    </lineage>
</organism>
<dbReference type="RefSeq" id="WP_379903841.1">
    <property type="nucleotide sequence ID" value="NZ_JBHULM010000011.1"/>
</dbReference>
<name>A0ABW5K2S8_9FLAO</name>
<dbReference type="Gene3D" id="2.40.128.270">
    <property type="match status" value="1"/>
</dbReference>
<accession>A0ABW5K2S8</accession>
<comment type="caution">
    <text evidence="3">The sequence shown here is derived from an EMBL/GenBank/DDBJ whole genome shotgun (WGS) entry which is preliminary data.</text>
</comment>
<evidence type="ECO:0000313" key="3">
    <source>
        <dbReference type="EMBL" id="MFD2542698.1"/>
    </source>
</evidence>
<evidence type="ECO:0000313" key="4">
    <source>
        <dbReference type="Proteomes" id="UP001597467"/>
    </source>
</evidence>
<dbReference type="EMBL" id="JBHULM010000011">
    <property type="protein sequence ID" value="MFD2542698.1"/>
    <property type="molecule type" value="Genomic_DNA"/>
</dbReference>
<proteinExistence type="predicted"/>
<dbReference type="PANTHER" id="PTHR35535:SF1">
    <property type="entry name" value="HEAT SHOCK PROTEIN HSLJ"/>
    <property type="match status" value="1"/>
</dbReference>
<dbReference type="Proteomes" id="UP001597467">
    <property type="component" value="Unassembled WGS sequence"/>
</dbReference>
<dbReference type="PANTHER" id="PTHR35535">
    <property type="entry name" value="HEAT SHOCK PROTEIN HSLJ"/>
    <property type="match status" value="1"/>
</dbReference>
<dbReference type="InterPro" id="IPR007298">
    <property type="entry name" value="Cu-R_lipoprotein_NlpE"/>
</dbReference>
<sequence>MKLQSIKLIAVLLILVTSCNSNKKENTNTTVDSKKVTDAHNSEIKLDWPGTYTGTIPCADCEGIQKTITINKDKTFIATDTYLGKEDAERISKGIFKWSEDGRIIVLSDANRTSFLVTENIITQLDKSGNKITGKMAKKYILKKQNTTIVTTPFTKTKWRLVELVGKKVENTDAYIFFSEEENRVYGNGSCNNFNGRFETLNGYKINISNVSGTLKACTDMSTEKTFFSILETVDNYAIKGDKMTLNRAKMTPLAVFEAVK</sequence>
<gene>
    <name evidence="3" type="ORF">ACFSSB_10255</name>
</gene>
<dbReference type="InterPro" id="IPR038670">
    <property type="entry name" value="HslJ-like_sf"/>
</dbReference>
<dbReference type="InterPro" id="IPR053147">
    <property type="entry name" value="Hsp_HslJ-like"/>
</dbReference>